<evidence type="ECO:0000256" key="4">
    <source>
        <dbReference type="ARBA" id="ARBA00022729"/>
    </source>
</evidence>
<dbReference type="InterPro" id="IPR029058">
    <property type="entry name" value="AB_hydrolase_fold"/>
</dbReference>
<feature type="chain" id="PRO_5021950500" description="Cadherin domain-containing protein" evidence="8">
    <location>
        <begin position="21"/>
        <end position="422"/>
    </location>
</feature>
<dbReference type="Gene3D" id="2.60.40.60">
    <property type="entry name" value="Cadherins"/>
    <property type="match status" value="1"/>
</dbReference>
<dbReference type="PROSITE" id="PS51257">
    <property type="entry name" value="PROKAR_LIPOPROTEIN"/>
    <property type="match status" value="1"/>
</dbReference>
<dbReference type="GO" id="GO:0045493">
    <property type="term" value="P:xylan catabolic process"/>
    <property type="evidence" value="ECO:0007669"/>
    <property type="project" value="UniProtKB-KW"/>
</dbReference>
<dbReference type="GO" id="GO:0005509">
    <property type="term" value="F:calcium ion binding"/>
    <property type="evidence" value="ECO:0007669"/>
    <property type="project" value="InterPro"/>
</dbReference>
<reference evidence="10 11" key="1">
    <citation type="submission" date="2019-02" db="EMBL/GenBank/DDBJ databases">
        <title>Prokaryotic population dynamics and viral predation in marine succession experiment using metagenomics: the confinement effect.</title>
        <authorList>
            <person name="Haro-Moreno J.M."/>
            <person name="Rodriguez-Valera F."/>
            <person name="Lopez-Perez M."/>
        </authorList>
    </citation>
    <scope>NUCLEOTIDE SEQUENCE [LARGE SCALE GENOMIC DNA]</scope>
    <source>
        <strain evidence="10">MED-G169</strain>
    </source>
</reference>
<protein>
    <recommendedName>
        <fullName evidence="9">Cadherin domain-containing protein</fullName>
    </recommendedName>
</protein>
<sequence length="422" mass="45973">MKKNKILFLLLFLASCGGGGGGGMEVPLNSPPVITNSSTSYSVLENQNFAFSLQGSDPDGDTVSFDIFAGQDQNSFALNDSNQVIFLTNPDFENPSDSNNDNVFEVSIRAFDGSSYSSGYDFNVTVLDDESDNGDDVVTPNCSEQTPDTSYCTISWESRSREFYIVTPDNFSIDQNLPLLISLHGGDDYADANMEYTGFKTIKDENNVVLMFPQGTVAEGKGSTGWYAGGDCTSLEVCDLSFIEALIDFSVNDLGINPEMVYVSGFSNGAFMAYTLACFLSHKVAAFAPVAGSLSPEDYDSCNPQRPVPIIHIHGVNDSQIPIQGNDYVTPVQLVFNYWSSFNECSSTSVIDGDDNNGDGYGWYSDVSSGCQQEVSINYTYLENFDHYWPSSNADKGGGSDINGATFIWDFLSKYDINGLRN</sequence>
<dbReference type="GO" id="GO:0016020">
    <property type="term" value="C:membrane"/>
    <property type="evidence" value="ECO:0007669"/>
    <property type="project" value="InterPro"/>
</dbReference>
<feature type="domain" description="Cadherin" evidence="9">
    <location>
        <begin position="35"/>
        <end position="142"/>
    </location>
</feature>
<dbReference type="PANTHER" id="PTHR38050:SF2">
    <property type="entry name" value="FERULOYL ESTERASE C-RELATED"/>
    <property type="match status" value="1"/>
</dbReference>
<evidence type="ECO:0000313" key="10">
    <source>
        <dbReference type="EMBL" id="RZO03427.1"/>
    </source>
</evidence>
<dbReference type="GO" id="GO:0005576">
    <property type="term" value="C:extracellular region"/>
    <property type="evidence" value="ECO:0007669"/>
    <property type="project" value="UniProtKB-SubCell"/>
</dbReference>
<dbReference type="InterPro" id="IPR002126">
    <property type="entry name" value="Cadherin-like_dom"/>
</dbReference>
<dbReference type="PANTHER" id="PTHR38050">
    <property type="match status" value="1"/>
</dbReference>
<dbReference type="InterPro" id="IPR043595">
    <property type="entry name" value="FaeB/C/D"/>
</dbReference>
<evidence type="ECO:0000256" key="1">
    <source>
        <dbReference type="ARBA" id="ARBA00004613"/>
    </source>
</evidence>
<evidence type="ECO:0000256" key="7">
    <source>
        <dbReference type="ARBA" id="ARBA00023326"/>
    </source>
</evidence>
<dbReference type="SUPFAM" id="SSF49313">
    <property type="entry name" value="Cadherin-like"/>
    <property type="match status" value="1"/>
</dbReference>
<evidence type="ECO:0000256" key="8">
    <source>
        <dbReference type="SAM" id="SignalP"/>
    </source>
</evidence>
<keyword evidence="3" id="KW-0858">Xylan degradation</keyword>
<evidence type="ECO:0000256" key="6">
    <source>
        <dbReference type="ARBA" id="ARBA00023277"/>
    </source>
</evidence>
<evidence type="ECO:0000256" key="3">
    <source>
        <dbReference type="ARBA" id="ARBA00022651"/>
    </source>
</evidence>
<keyword evidence="7" id="KW-0624">Polysaccharide degradation</keyword>
<dbReference type="AlphaFoldDB" id="A0A520LJR1"/>
<dbReference type="GO" id="GO:0030600">
    <property type="term" value="F:feruloyl esterase activity"/>
    <property type="evidence" value="ECO:0007669"/>
    <property type="project" value="InterPro"/>
</dbReference>
<dbReference type="GO" id="GO:0007156">
    <property type="term" value="P:homophilic cell adhesion via plasma membrane adhesion molecules"/>
    <property type="evidence" value="ECO:0007669"/>
    <property type="project" value="InterPro"/>
</dbReference>
<feature type="signal peptide" evidence="8">
    <location>
        <begin position="1"/>
        <end position="20"/>
    </location>
</feature>
<dbReference type="Proteomes" id="UP000318148">
    <property type="component" value="Unassembled WGS sequence"/>
</dbReference>
<gene>
    <name evidence="10" type="ORF">EVB02_04255</name>
</gene>
<dbReference type="PROSITE" id="PS50268">
    <property type="entry name" value="CADHERIN_2"/>
    <property type="match status" value="1"/>
</dbReference>
<dbReference type="SUPFAM" id="SSF53474">
    <property type="entry name" value="alpha/beta-Hydrolases"/>
    <property type="match status" value="1"/>
</dbReference>
<comment type="subcellular location">
    <subcellularLocation>
        <location evidence="1">Secreted</location>
    </subcellularLocation>
</comment>
<keyword evidence="5" id="KW-0378">Hydrolase</keyword>
<name>A0A520LJR1_9GAMM</name>
<organism evidence="10 11">
    <name type="scientific">SAR92 clade bacterium</name>
    <dbReference type="NCBI Taxonomy" id="2315479"/>
    <lineage>
        <taxon>Bacteria</taxon>
        <taxon>Pseudomonadati</taxon>
        <taxon>Pseudomonadota</taxon>
        <taxon>Gammaproteobacteria</taxon>
        <taxon>Cellvibrionales</taxon>
        <taxon>Porticoccaceae</taxon>
        <taxon>SAR92 clade</taxon>
    </lineage>
</organism>
<dbReference type="InterPro" id="IPR003140">
    <property type="entry name" value="PLipase/COase/thioEstase"/>
</dbReference>
<keyword evidence="2" id="KW-0964">Secreted</keyword>
<dbReference type="Gene3D" id="3.40.50.1820">
    <property type="entry name" value="alpha/beta hydrolase"/>
    <property type="match status" value="1"/>
</dbReference>
<evidence type="ECO:0000313" key="11">
    <source>
        <dbReference type="Proteomes" id="UP000318148"/>
    </source>
</evidence>
<accession>A0A520LJR1</accession>
<dbReference type="EMBL" id="SHBO01000067">
    <property type="protein sequence ID" value="RZO03427.1"/>
    <property type="molecule type" value="Genomic_DNA"/>
</dbReference>
<comment type="caution">
    <text evidence="10">The sequence shown here is derived from an EMBL/GenBank/DDBJ whole genome shotgun (WGS) entry which is preliminary data.</text>
</comment>
<dbReference type="InterPro" id="IPR015919">
    <property type="entry name" value="Cadherin-like_sf"/>
</dbReference>
<proteinExistence type="predicted"/>
<evidence type="ECO:0000256" key="5">
    <source>
        <dbReference type="ARBA" id="ARBA00022801"/>
    </source>
</evidence>
<evidence type="ECO:0000256" key="2">
    <source>
        <dbReference type="ARBA" id="ARBA00022525"/>
    </source>
</evidence>
<keyword evidence="6" id="KW-0119">Carbohydrate metabolism</keyword>
<dbReference type="Pfam" id="PF02230">
    <property type="entry name" value="Abhydrolase_2"/>
    <property type="match status" value="1"/>
</dbReference>
<keyword evidence="4 8" id="KW-0732">Signal</keyword>
<evidence type="ECO:0000259" key="9">
    <source>
        <dbReference type="PROSITE" id="PS50268"/>
    </source>
</evidence>